<organism evidence="3 4">
    <name type="scientific">Keguizhuia sedimenti</name>
    <dbReference type="NCBI Taxonomy" id="3064264"/>
    <lineage>
        <taxon>Bacteria</taxon>
        <taxon>Pseudomonadati</taxon>
        <taxon>Pseudomonadota</taxon>
        <taxon>Betaproteobacteria</taxon>
        <taxon>Burkholderiales</taxon>
        <taxon>Oxalobacteraceae</taxon>
        <taxon>Keguizhuia</taxon>
    </lineage>
</organism>
<comment type="caution">
    <text evidence="3">The sequence shown here is derived from an EMBL/GenBank/DDBJ whole genome shotgun (WGS) entry which is preliminary data.</text>
</comment>
<evidence type="ECO:0000313" key="4">
    <source>
        <dbReference type="Proteomes" id="UP001225596"/>
    </source>
</evidence>
<keyword evidence="4" id="KW-1185">Reference proteome</keyword>
<dbReference type="InterPro" id="IPR000873">
    <property type="entry name" value="AMP-dep_synth/lig_dom"/>
</dbReference>
<evidence type="ECO:0000259" key="2">
    <source>
        <dbReference type="Pfam" id="PF00501"/>
    </source>
</evidence>
<dbReference type="InterPro" id="IPR020845">
    <property type="entry name" value="AMP-binding_CS"/>
</dbReference>
<name>A0ABU1BQM3_9BURK</name>
<dbReference type="PANTHER" id="PTHR43767">
    <property type="entry name" value="LONG-CHAIN-FATTY-ACID--COA LIGASE"/>
    <property type="match status" value="1"/>
</dbReference>
<dbReference type="Proteomes" id="UP001225596">
    <property type="component" value="Unassembled WGS sequence"/>
</dbReference>
<protein>
    <submittedName>
        <fullName evidence="3">AMP-binding protein</fullName>
    </submittedName>
</protein>
<evidence type="ECO:0000313" key="3">
    <source>
        <dbReference type="EMBL" id="MDQ9170746.1"/>
    </source>
</evidence>
<gene>
    <name evidence="3" type="ORF">Q8A64_10030</name>
</gene>
<dbReference type="Pfam" id="PF00501">
    <property type="entry name" value="AMP-binding"/>
    <property type="match status" value="1"/>
</dbReference>
<dbReference type="Gene3D" id="3.30.300.30">
    <property type="match status" value="1"/>
</dbReference>
<dbReference type="InterPro" id="IPR042099">
    <property type="entry name" value="ANL_N_sf"/>
</dbReference>
<dbReference type="Pfam" id="PF23562">
    <property type="entry name" value="AMP-binding_C_3"/>
    <property type="match status" value="1"/>
</dbReference>
<sequence>MRGWPSNISGITPLLADTDTSWNASALQSRIGSIQAALESRVFPRAPVVILADNSPDWIAIDLATQAMNIPLIPLPTFFTPAQWKHAIETSGAQAIFCSEAQYAHALGFRAKISCDSRLHLYEGPQQSHPDTRGTQKITFTSGTTGEPKGVCLSSDEQWQVAHAIHAGIAHLGLKRHLCLLPMSVLLENVAGVYTAMLCGATTFCPPLSETGMIGASSFDPVLCLDAIQRYQAESVILLPQMLQALTAIAEKRDVRIKSLKFVAVGGARTPSSLLHAAREKGFPVYEGYGLTECCSVVALNLPGQDRIGSVGKPLANRQVRIAADGELEVLITGDVHYLGQPEPAQRWLPTGDIGHMDADGYLYIDGRKKNVLVTGYGRNVSPEWPESLLLGTGVVAQAIVLGDAQPYLAALIVPASKHHDRACIQQAVDQCNQALPDYARIGRWIKVEPFSLANGLATANGRLKRAAILQRYQEQINSLYENVGA</sequence>
<evidence type="ECO:0000256" key="1">
    <source>
        <dbReference type="ARBA" id="ARBA00022598"/>
    </source>
</evidence>
<dbReference type="InterPro" id="IPR045851">
    <property type="entry name" value="AMP-bd_C_sf"/>
</dbReference>
<proteinExistence type="predicted"/>
<dbReference type="PANTHER" id="PTHR43767:SF8">
    <property type="entry name" value="LONG-CHAIN-FATTY-ACID--COA LIGASE"/>
    <property type="match status" value="1"/>
</dbReference>
<dbReference type="RefSeq" id="WP_338436685.1">
    <property type="nucleotide sequence ID" value="NZ_JAUYVH010000005.1"/>
</dbReference>
<accession>A0ABU1BQM3</accession>
<reference evidence="3 4" key="1">
    <citation type="submission" date="2023-08" db="EMBL/GenBank/DDBJ databases">
        <title>Oxalobacteraceae gen .nov., isolated from river sludge outside the plant.</title>
        <authorList>
            <person name="Zhao S.Y."/>
        </authorList>
    </citation>
    <scope>NUCLEOTIDE SEQUENCE [LARGE SCALE GENOMIC DNA]</scope>
    <source>
        <strain evidence="3 4">R-40</strain>
    </source>
</reference>
<dbReference type="PROSITE" id="PS00455">
    <property type="entry name" value="AMP_BINDING"/>
    <property type="match status" value="1"/>
</dbReference>
<keyword evidence="1" id="KW-0436">Ligase</keyword>
<dbReference type="EMBL" id="JAUYVH010000005">
    <property type="protein sequence ID" value="MDQ9170746.1"/>
    <property type="molecule type" value="Genomic_DNA"/>
</dbReference>
<dbReference type="SUPFAM" id="SSF56801">
    <property type="entry name" value="Acetyl-CoA synthetase-like"/>
    <property type="match status" value="1"/>
</dbReference>
<feature type="domain" description="AMP-dependent synthetase/ligase" evidence="2">
    <location>
        <begin position="17"/>
        <end position="334"/>
    </location>
</feature>
<dbReference type="InterPro" id="IPR050237">
    <property type="entry name" value="ATP-dep_AMP-bd_enzyme"/>
</dbReference>
<dbReference type="Gene3D" id="3.40.50.12780">
    <property type="entry name" value="N-terminal domain of ligase-like"/>
    <property type="match status" value="1"/>
</dbReference>